<protein>
    <submittedName>
        <fullName evidence="2">Uncharacterized protein</fullName>
    </submittedName>
</protein>
<dbReference type="EMBL" id="JACVVK020000089">
    <property type="protein sequence ID" value="KAK7493758.1"/>
    <property type="molecule type" value="Genomic_DNA"/>
</dbReference>
<sequence>MRGGRLYVGGEICRRLHFCVASWRDAFEVSAVEVTNGRSQSTNTGRTTTPFTPANPRHADRDAAGFGSSEP</sequence>
<keyword evidence="3" id="KW-1185">Reference proteome</keyword>
<feature type="region of interest" description="Disordered" evidence="1">
    <location>
        <begin position="35"/>
        <end position="71"/>
    </location>
</feature>
<evidence type="ECO:0000256" key="1">
    <source>
        <dbReference type="SAM" id="MobiDB-lite"/>
    </source>
</evidence>
<reference evidence="2 3" key="1">
    <citation type="journal article" date="2023" name="Sci. Data">
        <title>Genome assembly of the Korean intertidal mud-creeper Batillaria attramentaria.</title>
        <authorList>
            <person name="Patra A.K."/>
            <person name="Ho P.T."/>
            <person name="Jun S."/>
            <person name="Lee S.J."/>
            <person name="Kim Y."/>
            <person name="Won Y.J."/>
        </authorList>
    </citation>
    <scope>NUCLEOTIDE SEQUENCE [LARGE SCALE GENOMIC DNA]</scope>
    <source>
        <strain evidence="2">Wonlab-2016</strain>
    </source>
</reference>
<feature type="compositionally biased region" description="Low complexity" evidence="1">
    <location>
        <begin position="42"/>
        <end position="52"/>
    </location>
</feature>
<accession>A0ABD0L3G1</accession>
<gene>
    <name evidence="2" type="ORF">BaRGS_00014899</name>
</gene>
<comment type="caution">
    <text evidence="2">The sequence shown here is derived from an EMBL/GenBank/DDBJ whole genome shotgun (WGS) entry which is preliminary data.</text>
</comment>
<dbReference type="Proteomes" id="UP001519460">
    <property type="component" value="Unassembled WGS sequence"/>
</dbReference>
<evidence type="ECO:0000313" key="3">
    <source>
        <dbReference type="Proteomes" id="UP001519460"/>
    </source>
</evidence>
<organism evidence="2 3">
    <name type="scientific">Batillaria attramentaria</name>
    <dbReference type="NCBI Taxonomy" id="370345"/>
    <lineage>
        <taxon>Eukaryota</taxon>
        <taxon>Metazoa</taxon>
        <taxon>Spiralia</taxon>
        <taxon>Lophotrochozoa</taxon>
        <taxon>Mollusca</taxon>
        <taxon>Gastropoda</taxon>
        <taxon>Caenogastropoda</taxon>
        <taxon>Sorbeoconcha</taxon>
        <taxon>Cerithioidea</taxon>
        <taxon>Batillariidae</taxon>
        <taxon>Batillaria</taxon>
    </lineage>
</organism>
<name>A0ABD0L3G1_9CAEN</name>
<dbReference type="AlphaFoldDB" id="A0ABD0L3G1"/>
<evidence type="ECO:0000313" key="2">
    <source>
        <dbReference type="EMBL" id="KAK7493758.1"/>
    </source>
</evidence>
<proteinExistence type="predicted"/>